<keyword evidence="3" id="KW-1185">Reference proteome</keyword>
<protein>
    <submittedName>
        <fullName evidence="2">Uncharacterized protein</fullName>
    </submittedName>
</protein>
<dbReference type="Proteomes" id="UP000636479">
    <property type="component" value="Unassembled WGS sequence"/>
</dbReference>
<feature type="region of interest" description="Disordered" evidence="1">
    <location>
        <begin position="35"/>
        <end position="75"/>
    </location>
</feature>
<reference evidence="2" key="1">
    <citation type="submission" date="2020-05" db="EMBL/GenBank/DDBJ databases">
        <title>Mycena genomes resolve the evolution of fungal bioluminescence.</title>
        <authorList>
            <person name="Tsai I.J."/>
        </authorList>
    </citation>
    <scope>NUCLEOTIDE SEQUENCE</scope>
    <source>
        <strain evidence="2">171206Taipei</strain>
    </source>
</reference>
<sequence>MGLQRHYFAHRTLLTSPGPSDKELLPIHTALRRSATNTNNNLYLPGIPRNLKTTTRERRISEEGMGEVKDGEGKSQTLEQAAAEALRTTNKRWIVLLPQTSSVSAATCEPVYCNDGSSPARLPIASGT</sequence>
<organism evidence="2 3">
    <name type="scientific">Mycena indigotica</name>
    <dbReference type="NCBI Taxonomy" id="2126181"/>
    <lineage>
        <taxon>Eukaryota</taxon>
        <taxon>Fungi</taxon>
        <taxon>Dikarya</taxon>
        <taxon>Basidiomycota</taxon>
        <taxon>Agaricomycotina</taxon>
        <taxon>Agaricomycetes</taxon>
        <taxon>Agaricomycetidae</taxon>
        <taxon>Agaricales</taxon>
        <taxon>Marasmiineae</taxon>
        <taxon>Mycenaceae</taxon>
        <taxon>Mycena</taxon>
    </lineage>
</organism>
<evidence type="ECO:0000256" key="1">
    <source>
        <dbReference type="SAM" id="MobiDB-lite"/>
    </source>
</evidence>
<comment type="caution">
    <text evidence="2">The sequence shown here is derived from an EMBL/GenBank/DDBJ whole genome shotgun (WGS) entry which is preliminary data.</text>
</comment>
<name>A0A8H6SC07_9AGAR</name>
<dbReference type="EMBL" id="JACAZF010000008">
    <property type="protein sequence ID" value="KAF7296766.1"/>
    <property type="molecule type" value="Genomic_DNA"/>
</dbReference>
<feature type="compositionally biased region" description="Basic and acidic residues" evidence="1">
    <location>
        <begin position="54"/>
        <end position="73"/>
    </location>
</feature>
<proteinExistence type="predicted"/>
<dbReference type="AlphaFoldDB" id="A0A8H6SC07"/>
<evidence type="ECO:0000313" key="2">
    <source>
        <dbReference type="EMBL" id="KAF7296766.1"/>
    </source>
</evidence>
<dbReference type="RefSeq" id="XP_037217125.1">
    <property type="nucleotide sequence ID" value="XM_037365713.1"/>
</dbReference>
<dbReference type="GeneID" id="59348229"/>
<evidence type="ECO:0000313" key="3">
    <source>
        <dbReference type="Proteomes" id="UP000636479"/>
    </source>
</evidence>
<accession>A0A8H6SC07</accession>
<gene>
    <name evidence="2" type="ORF">MIND_00907300</name>
</gene>